<evidence type="ECO:0000259" key="2">
    <source>
        <dbReference type="Pfam" id="PF00582"/>
    </source>
</evidence>
<dbReference type="PANTHER" id="PTHR46268:SF6">
    <property type="entry name" value="UNIVERSAL STRESS PROTEIN UP12"/>
    <property type="match status" value="1"/>
</dbReference>
<dbReference type="SUPFAM" id="SSF52402">
    <property type="entry name" value="Adenine nucleotide alpha hydrolases-like"/>
    <property type="match status" value="2"/>
</dbReference>
<dbReference type="RefSeq" id="WP_164679740.1">
    <property type="nucleotide sequence ID" value="NZ_CP049057.1"/>
</dbReference>
<comment type="similarity">
    <text evidence="1">Belongs to the universal stress protein A family.</text>
</comment>
<feature type="domain" description="UspA" evidence="2">
    <location>
        <begin position="1"/>
        <end position="140"/>
    </location>
</feature>
<name>A0A6G6GMI1_9FLAO</name>
<keyword evidence="4" id="KW-1185">Reference proteome</keyword>
<proteinExistence type="inferred from homology"/>
<evidence type="ECO:0000256" key="1">
    <source>
        <dbReference type="ARBA" id="ARBA00008791"/>
    </source>
</evidence>
<sequence length="279" mass="30948">MKTILVPTDFSPHSENALRAAASIAKNNDAKIVVVHMAGIKDSHLTKEEASTALESVFYLKLSEKRFAEFLDKSYLEGVKVSEVIRKHKSFTELNDVAKEHDASLIVMSSHGSSGWEEMLIGSNTEKVVRTADIPVLVVKQLVSDFKIDTGVFASDFSLENTEAFEKAQRFFKEFDTVMNMVYVNTPGPDFRNSKEIDEVLFKFFEATGAKNPSEEVSKVAIVSDYTIEGGIFMFSQMLDADIIVIPTHGRRGLSHLLKGSLSEDIANHAIVPVLTIKL</sequence>
<dbReference type="InterPro" id="IPR006015">
    <property type="entry name" value="Universal_stress_UspA"/>
</dbReference>
<organism evidence="3 4">
    <name type="scientific">Rasiella rasia</name>
    <dbReference type="NCBI Taxonomy" id="2744027"/>
    <lineage>
        <taxon>Bacteria</taxon>
        <taxon>Pseudomonadati</taxon>
        <taxon>Bacteroidota</taxon>
        <taxon>Flavobacteriia</taxon>
        <taxon>Flavobacteriales</taxon>
        <taxon>Flavobacteriaceae</taxon>
        <taxon>Rasiella</taxon>
    </lineage>
</organism>
<accession>A0A6G6GMI1</accession>
<reference evidence="3 4" key="1">
    <citation type="submission" date="2020-02" db="EMBL/GenBank/DDBJ databases">
        <title>Complete genome sequence of Flavobacteriaceae bacterium.</title>
        <authorList>
            <person name="Kim S.-J."/>
            <person name="Kim Y.-S."/>
            <person name="Kim K.-H."/>
        </authorList>
    </citation>
    <scope>NUCLEOTIDE SEQUENCE [LARGE SCALE GENOMIC DNA]</scope>
    <source>
        <strain evidence="3 4">RR4-40</strain>
    </source>
</reference>
<dbReference type="KEGG" id="mgel:G5B37_09185"/>
<dbReference type="PANTHER" id="PTHR46268">
    <property type="entry name" value="STRESS RESPONSE PROTEIN NHAX"/>
    <property type="match status" value="1"/>
</dbReference>
<dbReference type="Gene3D" id="3.40.50.620">
    <property type="entry name" value="HUPs"/>
    <property type="match status" value="2"/>
</dbReference>
<evidence type="ECO:0000313" key="3">
    <source>
        <dbReference type="EMBL" id="QIE59727.1"/>
    </source>
</evidence>
<dbReference type="InterPro" id="IPR006016">
    <property type="entry name" value="UspA"/>
</dbReference>
<dbReference type="PRINTS" id="PR01438">
    <property type="entry name" value="UNVRSLSTRESS"/>
</dbReference>
<dbReference type="Proteomes" id="UP000505306">
    <property type="component" value="Chromosome"/>
</dbReference>
<dbReference type="Pfam" id="PF00582">
    <property type="entry name" value="Usp"/>
    <property type="match status" value="2"/>
</dbReference>
<feature type="domain" description="UspA" evidence="2">
    <location>
        <begin position="152"/>
        <end position="278"/>
    </location>
</feature>
<protein>
    <submittedName>
        <fullName evidence="3">Universal stress protein</fullName>
    </submittedName>
</protein>
<gene>
    <name evidence="3" type="ORF">G5B37_09185</name>
</gene>
<dbReference type="InterPro" id="IPR014729">
    <property type="entry name" value="Rossmann-like_a/b/a_fold"/>
</dbReference>
<evidence type="ECO:0000313" key="4">
    <source>
        <dbReference type="Proteomes" id="UP000505306"/>
    </source>
</evidence>
<dbReference type="EMBL" id="CP049057">
    <property type="protein sequence ID" value="QIE59727.1"/>
    <property type="molecule type" value="Genomic_DNA"/>
</dbReference>
<dbReference type="AlphaFoldDB" id="A0A6G6GMI1"/>
<dbReference type="CDD" id="cd00293">
    <property type="entry name" value="USP-like"/>
    <property type="match status" value="2"/>
</dbReference>